<evidence type="ECO:0000313" key="2">
    <source>
        <dbReference type="Proteomes" id="UP001348369"/>
    </source>
</evidence>
<dbReference type="EMBL" id="CP109109">
    <property type="protein sequence ID" value="WSC00118.1"/>
    <property type="molecule type" value="Genomic_DNA"/>
</dbReference>
<gene>
    <name evidence="1" type="ORF">OG835_26040</name>
</gene>
<protein>
    <submittedName>
        <fullName evidence="1">Uncharacterized protein</fullName>
    </submittedName>
</protein>
<evidence type="ECO:0000313" key="1">
    <source>
        <dbReference type="EMBL" id="WSC00118.1"/>
    </source>
</evidence>
<keyword evidence="2" id="KW-1185">Reference proteome</keyword>
<reference evidence="1" key="1">
    <citation type="submission" date="2022-10" db="EMBL/GenBank/DDBJ databases">
        <title>The complete genomes of actinobacterial strains from the NBC collection.</title>
        <authorList>
            <person name="Joergensen T.S."/>
            <person name="Alvarez Arevalo M."/>
            <person name="Sterndorff E.B."/>
            <person name="Faurdal D."/>
            <person name="Vuksanovic O."/>
            <person name="Mourched A.-S."/>
            <person name="Charusanti P."/>
            <person name="Shaw S."/>
            <person name="Blin K."/>
            <person name="Weber T."/>
        </authorList>
    </citation>
    <scope>NUCLEOTIDE SEQUENCE</scope>
    <source>
        <strain evidence="1">NBC 01771</strain>
    </source>
</reference>
<name>A0ACD4ZQN0_9ACTN</name>
<sequence length="109" mass="12018">MTTSERSQRMRLAAHKSWGNTPDRASRTAAARKASHHTRFLDKAREMHPTATDSQIEQVAASLRKAHYTELALKSAQARRIKSEQAKTAKRKQVAQEIAALSAGRPAAA</sequence>
<proteinExistence type="predicted"/>
<dbReference type="Proteomes" id="UP001348369">
    <property type="component" value="Chromosome"/>
</dbReference>
<accession>A0ACD4ZQN0</accession>
<organism evidence="1 2">
    <name type="scientific">Streptomyces scopuliridis</name>
    <dbReference type="NCBI Taxonomy" id="452529"/>
    <lineage>
        <taxon>Bacteria</taxon>
        <taxon>Bacillati</taxon>
        <taxon>Actinomycetota</taxon>
        <taxon>Actinomycetes</taxon>
        <taxon>Kitasatosporales</taxon>
        <taxon>Streptomycetaceae</taxon>
        <taxon>Streptomyces</taxon>
    </lineage>
</organism>